<protein>
    <submittedName>
        <fullName evidence="3">Uncharacterized protein</fullName>
    </submittedName>
</protein>
<dbReference type="Proteomes" id="UP000642070">
    <property type="component" value="Unassembled WGS sequence"/>
</dbReference>
<reference evidence="3" key="1">
    <citation type="journal article" date="2014" name="Int. J. Syst. Evol. Microbiol.">
        <title>Complete genome sequence of Corynebacterium casei LMG S-19264T (=DSM 44701T), isolated from a smear-ripened cheese.</title>
        <authorList>
            <consortium name="US DOE Joint Genome Institute (JGI-PGF)"/>
            <person name="Walter F."/>
            <person name="Albersmeier A."/>
            <person name="Kalinowski J."/>
            <person name="Ruckert C."/>
        </authorList>
    </citation>
    <scope>NUCLEOTIDE SEQUENCE</scope>
    <source>
        <strain evidence="3">JCM 19831</strain>
    </source>
</reference>
<reference evidence="3" key="2">
    <citation type="submission" date="2020-09" db="EMBL/GenBank/DDBJ databases">
        <authorList>
            <person name="Sun Q."/>
            <person name="Ohkuma M."/>
        </authorList>
    </citation>
    <scope>NUCLEOTIDE SEQUENCE</scope>
    <source>
        <strain evidence="3">JCM 19831</strain>
    </source>
</reference>
<keyword evidence="2" id="KW-0812">Transmembrane</keyword>
<dbReference type="AlphaFoldDB" id="A0A917T140"/>
<name>A0A917T140_9ACTN</name>
<organism evidence="3 4">
    <name type="scientific">Dactylosporangium sucinum</name>
    <dbReference type="NCBI Taxonomy" id="1424081"/>
    <lineage>
        <taxon>Bacteria</taxon>
        <taxon>Bacillati</taxon>
        <taxon>Actinomycetota</taxon>
        <taxon>Actinomycetes</taxon>
        <taxon>Micromonosporales</taxon>
        <taxon>Micromonosporaceae</taxon>
        <taxon>Dactylosporangium</taxon>
    </lineage>
</organism>
<gene>
    <name evidence="3" type="ORF">GCM10007977_004810</name>
</gene>
<keyword evidence="2" id="KW-1133">Transmembrane helix</keyword>
<feature type="region of interest" description="Disordered" evidence="1">
    <location>
        <begin position="1"/>
        <end position="31"/>
    </location>
</feature>
<evidence type="ECO:0000256" key="2">
    <source>
        <dbReference type="SAM" id="Phobius"/>
    </source>
</evidence>
<dbReference type="EMBL" id="BMPI01000002">
    <property type="protein sequence ID" value="GGM06767.1"/>
    <property type="molecule type" value="Genomic_DNA"/>
</dbReference>
<feature type="compositionally biased region" description="Low complexity" evidence="1">
    <location>
        <begin position="7"/>
        <end position="16"/>
    </location>
</feature>
<feature type="transmembrane region" description="Helical" evidence="2">
    <location>
        <begin position="58"/>
        <end position="76"/>
    </location>
</feature>
<proteinExistence type="predicted"/>
<keyword evidence="2" id="KW-0472">Membrane</keyword>
<evidence type="ECO:0000313" key="4">
    <source>
        <dbReference type="Proteomes" id="UP000642070"/>
    </source>
</evidence>
<comment type="caution">
    <text evidence="3">The sequence shown here is derived from an EMBL/GenBank/DDBJ whole genome shotgun (WGS) entry which is preliminary data.</text>
</comment>
<sequence>MLGHDVVGGVQPQPVAGGEGPGDGRLPGAAAAADPVHVPHSTILRRRRTLAAVNLQDYLAAIIFGAVIGIVARIVLPGRQNIGIILTVLIGMGAAVAGTWAADRWDIHSDKFLVVRGHSYDWLVIGVQVGIAVVGVALAALLAKAFSTDDDDD</sequence>
<feature type="transmembrane region" description="Helical" evidence="2">
    <location>
        <begin position="122"/>
        <end position="143"/>
    </location>
</feature>
<keyword evidence="4" id="KW-1185">Reference proteome</keyword>
<feature type="transmembrane region" description="Helical" evidence="2">
    <location>
        <begin position="83"/>
        <end position="102"/>
    </location>
</feature>
<evidence type="ECO:0000313" key="3">
    <source>
        <dbReference type="EMBL" id="GGM06767.1"/>
    </source>
</evidence>
<evidence type="ECO:0000256" key="1">
    <source>
        <dbReference type="SAM" id="MobiDB-lite"/>
    </source>
</evidence>
<accession>A0A917T140</accession>